<feature type="region of interest" description="Disordered" evidence="1">
    <location>
        <begin position="1298"/>
        <end position="1334"/>
    </location>
</feature>
<feature type="region of interest" description="Disordered" evidence="1">
    <location>
        <begin position="745"/>
        <end position="770"/>
    </location>
</feature>
<comment type="caution">
    <text evidence="2">The sequence shown here is derived from an EMBL/GenBank/DDBJ whole genome shotgun (WGS) entry which is preliminary data.</text>
</comment>
<name>A0AAE0WM91_9PEZI</name>
<feature type="compositionally biased region" description="Low complexity" evidence="1">
    <location>
        <begin position="696"/>
        <end position="705"/>
    </location>
</feature>
<feature type="compositionally biased region" description="Basic and acidic residues" evidence="1">
    <location>
        <begin position="1928"/>
        <end position="1937"/>
    </location>
</feature>
<feature type="region of interest" description="Disordered" evidence="1">
    <location>
        <begin position="553"/>
        <end position="599"/>
    </location>
</feature>
<evidence type="ECO:0000256" key="1">
    <source>
        <dbReference type="SAM" id="MobiDB-lite"/>
    </source>
</evidence>
<feature type="compositionally biased region" description="Gly residues" evidence="1">
    <location>
        <begin position="1679"/>
        <end position="1697"/>
    </location>
</feature>
<feature type="compositionally biased region" description="Acidic residues" evidence="1">
    <location>
        <begin position="40"/>
        <end position="60"/>
    </location>
</feature>
<evidence type="ECO:0000313" key="2">
    <source>
        <dbReference type="EMBL" id="KAK3674310.1"/>
    </source>
</evidence>
<feature type="compositionally biased region" description="Polar residues" evidence="1">
    <location>
        <begin position="973"/>
        <end position="984"/>
    </location>
</feature>
<feature type="compositionally biased region" description="Low complexity" evidence="1">
    <location>
        <begin position="2814"/>
        <end position="2823"/>
    </location>
</feature>
<feature type="region of interest" description="Disordered" evidence="1">
    <location>
        <begin position="2414"/>
        <end position="2555"/>
    </location>
</feature>
<feature type="compositionally biased region" description="Polar residues" evidence="1">
    <location>
        <begin position="641"/>
        <end position="653"/>
    </location>
</feature>
<accession>A0AAE0WM91</accession>
<feature type="compositionally biased region" description="Basic and acidic residues" evidence="1">
    <location>
        <begin position="1384"/>
        <end position="1394"/>
    </location>
</feature>
<feature type="region of interest" description="Disordered" evidence="1">
    <location>
        <begin position="635"/>
        <end position="656"/>
    </location>
</feature>
<feature type="compositionally biased region" description="Basic and acidic residues" evidence="1">
    <location>
        <begin position="1298"/>
        <end position="1312"/>
    </location>
</feature>
<sequence length="3148" mass="335840">MAFNRRPPPNQQQQPPVSFKTVPGRNRTQKWQQAKTYNYDGDDWGGYDPYDEYSGYDDEPPASANPNPAQIPPQQQRQEPRPQRQNSFDTGDERRAFSGSQLHPSGSGIEGPRGVSPGSSSGGRPSGDYAREFVGMGGAGRGGVDFHDPRSRDRNFTNPEQVPPPLNTRTSPARVPAQASISSPGQAFPPRKSSVSQGSSSSSPVVAAADSAPATAKVLDKPLPFIRPADIYKRMAEEKERERQSMDSSRPSMDSVQREATSPLARATDSPAPSLQQQRNLHPVVERDEVVESLPHAARRELPQSQPVPAVEESRAHEQLQAPVPSSVPEPSPLRDVGTEPQYQPLASLQEYDVPTFGEPTADVAEKVEDPSPRLPPVSRFSGFGSDFIHGSSAGEVTAPTPARAAEPIEHQSATRSPISSSSSSPQDDHFQSTIMRVLTSPIEAVSSHPDSHEPQAQYSPTLQHERTTDLQHHPSTASTGLTSVVHTAFDHPHSHTNLSPTDLSRDNSQSMSRSDTTSTSTGGISPIMAHVPAPFSAAGQIRDNIPPSIAEEATPTQSRQTSGVHDYLPDPAPMAQRQSIPRKPSPNHSRNASAESYGPAATAAGIVQPGYRRSLDPPSSGSSPARTPAIEHGYEHRRVSTPQAAQTMNTVQPGEEPDVIDQAAEVPVPFLHPATDAKTPATEMGDVLDGSASHLSAHSASQHLQRGDDGSGELVGPAATAAAVQQARGEDYTAREVDLARLSIPNETNGESTHSPPIAQAETASQQQFLRTHERMPVGPGPIPALPSSPAYYSGSPAFARPVSPNIAASAPGLGLTRSGTSGSPNANSNTNLNALTQSPSGQSGRDSPVNAKGRRVREIAENYNSLDDASRRNSASSLISSKSSWSQFGGQGHQSEEDLTRVGGGHHSRKETGSSGSLLASASGSPVKDDIEGEDRDDVFATHERDGDGRTPRQSTALQPASVEHGLSGASPRSQLQSQNSFRPHLPGEWVSFAPTPAGEEPPTMNPAAAVHEQIYDHEPMRRDLEAPRAGAAEPSSPLTPRASHIQSQEDEGPVDLTPTTRQNRITSREFSPPTAPGHVEDAGAGSQMNEPIDLTPTTRKTTLRGQEFTPPTTLSQVKDAGAALGASLMGMTGLATTARDFGSSEPAAPVEQPEMRAKAGYGDVSHYLRPEMGIRNDSEVSAATDIDERSVASAASSVPPTPPAKDTPAQFGSGFGAGMAGDQREIGPGGRPISHYFSGAVPPLRTGHPRETSTDQARLSAVRPGMLPQLSTDTGFDDTENDRLRKEIVRSLDPARKEEMKRESIMEAKEQEEEDSERLQDALDAPENERRIGAGEVALPAAEAQAGGKPLPRMLDQRFSWESRPKGLLSPTMANAPQAHAQHEHEQELRAPEVLPEMPYERPRSRGLHVMNAGDSDDESPAMERSSQAVERGAAMDSAPVSALTGSVAGSLGAGLTPLVSPVSRHQHEDGARLRSFDPSPIRGDELETTTSRDSESTRLPSYYQTDLPGSLPEPAATVAGPRDMSPTLPEKDNSADLPVPTITTATDFDTKASSPPTSTKQSTRIPPFREILAIKSSPERIRTYDDTRTTFSQMDTGLAGWLSDMLVQHPEHANIGNAPSATAIRGASGVGPGMYKHRASPSMAKFTKPFAGTAGSGSGSGSGLGGESRKVSTGFGSGSGGGSGSGMGGGEGGMADVQQKGKEFMKTAGVLGGKAQAGAKGLFQRGKLRLGSRREGGGEKALPSSTASRSVAPPLPLPTSKFSQYTPAVSSTTSNSATPGTASPTGSTTSLNQPATTISSRPAPPAARARTPISTLAPITVPVPASAPSMPISTPGPPATSALAPLSVPAPPAPSATLIPRPQAANYDEPTSSSRPFSRTLTRLRDHSRGKSASAFGRSKSKSRPPSLVIPTSNADLFPNWGDGDQRESERASKNAAAKGQGMVGPPAPRRIEAWEDDASEGAIRQATDDGSQDTPGRLGVLPSPVGETFGSFSEIGGRERKMSEVLNSPLEAQGAVGKIEGRPLGSAAEDSAITHSLPPADVAETKLKGDEHDSNIDAIPSTDLEDESPNIATTSVTAIAAAVANPGPAITPADISREAHVPTPVNTASMNHGTIHAEPLAQDQAQHKALVALPSEEEPMAAPHVSDVPHPPRPQQIRKVSAIASLPSQQRSRALSSPQPPVPFISRSPPPILQSDEYVPTQRVMARPTTVSNVLQPEGMADQVVSRSDTTEHSTADRRSEISAEGGADDDSVIHARVLEPGHSDLSRQSSVSSLGDHESTVVPIHGPGNHVERQEELHGASDPYRAGMVLPETLPLPVTRETVVDAEHYRDSPVSATMVPLPSIAQNIAPIEQVKTEADNGSYGRANDFEGANEFAVSSPLSTTETHARHPGETPVAVLDEAPVAVGLTGSGVPSSGTPPFQHHPLIRNSGTVQPTEYERLRSSQYGTPTPSAQHSRQVSNDDSKRNSRRYSGFFRGPDSAANTPPPMPTAAPDMSKDPNTADTEQADKAAKRKSGIWQTFKRSPSASHTDFARDIRQPPELAPSASTSDAAMIAAISARESPVDPQRLKKIHRAASATTPPVELKPRRFSGLGSLFGRSQTQGRNVEKPRKLTKMQPPSRRSTARQELSNDGTSRGYDDFEAMRRQQIPDLQASRSPNPKQYMTSAVPQQHRMSYDAQSPVGDQRSMLSPSSQPPPQGWYGSYGDHTVQQGQRDQVQSPPQGWYGPGSERTSFDGQPDVRTPYLTQHEPRPQYRRLHSEGQSSRGLPQADIPEAFRSTEASYGRQAEPIGPPADVPSPIQGPPPGTQLPTLPTQQPYWVAPRSPEIRSPPLAIPRHRQVLPISAMPPILPQNPINAEANDGGCSQQSQAPPGPRVQSPPAAECQGLPQYQRQSSSNSQTSAREINNSSLQSSENARRVSSPPMPRMQSPAAQDPRFQRQPFQHQRVMSSPLQHHRPEQSYPDYPAVNAYQSQQRPPWSSGQPLMSQEQSYTSSRYPVQVRPPPPQQRWQSPSMPLSPQSPQGDPTPQSGWAPPLQNDHFGPQHYPSPPHSAQSPRPQEVYQPNMSPTSHYDSRYPPPMRPHHGQKYYPETYTGQPTADGRPLAYQHTPSGYSGRRDDAAVSEQELGMRSSSYPGQEWQPRV</sequence>
<feature type="compositionally biased region" description="Basic and acidic residues" evidence="1">
    <location>
        <begin position="2234"/>
        <end position="2247"/>
    </location>
</feature>
<feature type="compositionally biased region" description="Polar residues" evidence="1">
    <location>
        <begin position="1060"/>
        <end position="1072"/>
    </location>
</feature>
<feature type="region of interest" description="Disordered" evidence="1">
    <location>
        <begin position="2579"/>
        <end position="3148"/>
    </location>
</feature>
<feature type="compositionally biased region" description="Polar residues" evidence="1">
    <location>
        <begin position="2975"/>
        <end position="2998"/>
    </location>
</feature>
<feature type="compositionally biased region" description="Polar residues" evidence="1">
    <location>
        <begin position="2626"/>
        <end position="2640"/>
    </location>
</feature>
<feature type="region of interest" description="Disordered" evidence="1">
    <location>
        <begin position="1021"/>
        <end position="1116"/>
    </location>
</feature>
<organism evidence="2 3">
    <name type="scientific">Recurvomyces mirabilis</name>
    <dbReference type="NCBI Taxonomy" id="574656"/>
    <lineage>
        <taxon>Eukaryota</taxon>
        <taxon>Fungi</taxon>
        <taxon>Dikarya</taxon>
        <taxon>Ascomycota</taxon>
        <taxon>Pezizomycotina</taxon>
        <taxon>Dothideomycetes</taxon>
        <taxon>Dothideomycetidae</taxon>
        <taxon>Mycosphaerellales</taxon>
        <taxon>Teratosphaeriaceae</taxon>
        <taxon>Recurvomyces</taxon>
    </lineage>
</organism>
<feature type="region of interest" description="Disordered" evidence="1">
    <location>
        <begin position="696"/>
        <end position="720"/>
    </location>
</feature>
<proteinExistence type="predicted"/>
<feature type="compositionally biased region" description="Pro residues" evidence="1">
    <location>
        <begin position="1"/>
        <end position="10"/>
    </location>
</feature>
<feature type="compositionally biased region" description="Polar residues" evidence="1">
    <location>
        <begin position="555"/>
        <end position="564"/>
    </location>
</feature>
<feature type="compositionally biased region" description="Low complexity" evidence="1">
    <location>
        <begin position="2939"/>
        <end position="2952"/>
    </location>
</feature>
<feature type="compositionally biased region" description="Basic and acidic residues" evidence="1">
    <location>
        <begin position="1469"/>
        <end position="1479"/>
    </location>
</feature>
<feature type="compositionally biased region" description="Basic and acidic residues" evidence="1">
    <location>
        <begin position="2296"/>
        <end position="2305"/>
    </location>
</feature>
<feature type="compositionally biased region" description="Basic and acidic residues" evidence="1">
    <location>
        <begin position="144"/>
        <end position="155"/>
    </location>
</feature>
<gene>
    <name evidence="2" type="ORF">LTR78_005779</name>
</gene>
<feature type="compositionally biased region" description="Polar residues" evidence="1">
    <location>
        <begin position="746"/>
        <end position="756"/>
    </location>
</feature>
<feature type="region of interest" description="Disordered" evidence="1">
    <location>
        <begin position="815"/>
        <end position="1008"/>
    </location>
</feature>
<evidence type="ECO:0000313" key="3">
    <source>
        <dbReference type="Proteomes" id="UP001274830"/>
    </source>
</evidence>
<feature type="compositionally biased region" description="Polar residues" evidence="1">
    <location>
        <begin position="271"/>
        <end position="280"/>
    </location>
</feature>
<protein>
    <submittedName>
        <fullName evidence="2">Uncharacterized protein</fullName>
    </submittedName>
</protein>
<feature type="region of interest" description="Disordered" evidence="1">
    <location>
        <begin position="1"/>
        <end position="478"/>
    </location>
</feature>
<feature type="compositionally biased region" description="Polar residues" evidence="1">
    <location>
        <begin position="2660"/>
        <end position="2679"/>
    </location>
</feature>
<feature type="compositionally biased region" description="Low complexity" evidence="1">
    <location>
        <begin position="3013"/>
        <end position="3028"/>
    </location>
</feature>
<feature type="compositionally biased region" description="Polar residues" evidence="1">
    <location>
        <begin position="2523"/>
        <end position="2535"/>
    </location>
</feature>
<feature type="compositionally biased region" description="Basic and acidic residues" evidence="1">
    <location>
        <begin position="2257"/>
        <end position="2271"/>
    </location>
</feature>
<feature type="region of interest" description="Disordered" evidence="1">
    <location>
        <begin position="1240"/>
        <end position="1262"/>
    </location>
</feature>
<feature type="compositionally biased region" description="Basic and acidic residues" evidence="1">
    <location>
        <begin position="464"/>
        <end position="473"/>
    </location>
</feature>
<feature type="compositionally biased region" description="Low complexity" evidence="1">
    <location>
        <begin position="189"/>
        <end position="217"/>
    </location>
</feature>
<dbReference type="Proteomes" id="UP001274830">
    <property type="component" value="Unassembled WGS sequence"/>
</dbReference>
<dbReference type="EMBL" id="JAUTXT010000020">
    <property type="protein sequence ID" value="KAK3674310.1"/>
    <property type="molecule type" value="Genomic_DNA"/>
</dbReference>
<feature type="region of interest" description="Disordered" evidence="1">
    <location>
        <begin position="1729"/>
        <end position="1993"/>
    </location>
</feature>
<feature type="compositionally biased region" description="Pro residues" evidence="1">
    <location>
        <begin position="2183"/>
        <end position="2197"/>
    </location>
</feature>
<feature type="compositionally biased region" description="Low complexity" evidence="1">
    <location>
        <begin position="61"/>
        <end position="77"/>
    </location>
</feature>
<feature type="compositionally biased region" description="Polar residues" evidence="1">
    <location>
        <begin position="3056"/>
        <end position="3076"/>
    </location>
</feature>
<feature type="compositionally biased region" description="Basic and acidic residues" evidence="1">
    <location>
        <begin position="940"/>
        <end position="953"/>
    </location>
</feature>
<feature type="compositionally biased region" description="Polar residues" evidence="1">
    <location>
        <begin position="2894"/>
        <end position="2920"/>
    </location>
</feature>
<feature type="compositionally biased region" description="Polar residues" evidence="1">
    <location>
        <begin position="2171"/>
        <end position="2182"/>
    </location>
</feature>
<feature type="region of interest" description="Disordered" evidence="1">
    <location>
        <begin position="491"/>
        <end position="530"/>
    </location>
</feature>
<feature type="region of interest" description="Disordered" evidence="1">
    <location>
        <begin position="2138"/>
        <end position="2200"/>
    </location>
</feature>
<feature type="region of interest" description="Disordered" evidence="1">
    <location>
        <begin position="2222"/>
        <end position="2312"/>
    </location>
</feature>
<feature type="compositionally biased region" description="Polar residues" evidence="1">
    <location>
        <begin position="2449"/>
        <end position="2465"/>
    </location>
</feature>
<feature type="compositionally biased region" description="Polar residues" evidence="1">
    <location>
        <begin position="246"/>
        <end position="260"/>
    </location>
</feature>
<feature type="compositionally biased region" description="Low complexity" evidence="1">
    <location>
        <begin position="509"/>
        <end position="522"/>
    </location>
</feature>
<feature type="region of interest" description="Disordered" evidence="1">
    <location>
        <begin position="1368"/>
        <end position="1543"/>
    </location>
</feature>
<feature type="compositionally biased region" description="Basic and acidic residues" evidence="1">
    <location>
        <begin position="1320"/>
        <end position="1334"/>
    </location>
</feature>
<feature type="compositionally biased region" description="Gly residues" evidence="1">
    <location>
        <begin position="1658"/>
        <end position="1670"/>
    </location>
</feature>
<feature type="compositionally biased region" description="Basic and acidic residues" evidence="1">
    <location>
        <begin position="2051"/>
        <end position="2060"/>
    </location>
</feature>
<feature type="compositionally biased region" description="Polar residues" evidence="1">
    <location>
        <begin position="1764"/>
        <end position="1779"/>
    </location>
</feature>
<feature type="region of interest" description="Disordered" evidence="1">
    <location>
        <begin position="1651"/>
        <end position="1700"/>
    </location>
</feature>
<feature type="compositionally biased region" description="Low complexity" evidence="1">
    <location>
        <begin position="815"/>
        <end position="838"/>
    </location>
</feature>
<keyword evidence="3" id="KW-1185">Reference proteome</keyword>
<feature type="compositionally biased region" description="Low complexity" evidence="1">
    <location>
        <begin position="417"/>
        <end position="426"/>
    </location>
</feature>
<reference evidence="2" key="1">
    <citation type="submission" date="2023-07" db="EMBL/GenBank/DDBJ databases">
        <title>Black Yeasts Isolated from many extreme environments.</title>
        <authorList>
            <person name="Coleine C."/>
            <person name="Stajich J.E."/>
            <person name="Selbmann L."/>
        </authorList>
    </citation>
    <scope>NUCLEOTIDE SEQUENCE</scope>
    <source>
        <strain evidence="2">CCFEE 5485</strain>
    </source>
</reference>
<feature type="compositionally biased region" description="Polar residues" evidence="1">
    <location>
        <begin position="2714"/>
        <end position="2727"/>
    </location>
</feature>
<feature type="compositionally biased region" description="Basic and acidic residues" evidence="1">
    <location>
        <begin position="230"/>
        <end position="245"/>
    </location>
</feature>
<feature type="compositionally biased region" description="Polar residues" evidence="1">
    <location>
        <begin position="1873"/>
        <end position="1885"/>
    </location>
</feature>
<feature type="compositionally biased region" description="Basic and acidic residues" evidence="1">
    <location>
        <begin position="1486"/>
        <end position="1500"/>
    </location>
</feature>
<feature type="compositionally biased region" description="Low complexity" evidence="1">
    <location>
        <begin position="1780"/>
        <end position="1819"/>
    </location>
</feature>
<feature type="compositionally biased region" description="Pro residues" evidence="1">
    <location>
        <begin position="2796"/>
        <end position="2813"/>
    </location>
</feature>
<feature type="region of interest" description="Disordered" evidence="1">
    <location>
        <begin position="2051"/>
        <end position="2074"/>
    </location>
</feature>
<feature type="compositionally biased region" description="Low complexity" evidence="1">
    <location>
        <begin position="874"/>
        <end position="888"/>
    </location>
</feature>
<feature type="compositionally biased region" description="Polar residues" evidence="1">
    <location>
        <begin position="1098"/>
        <end position="1116"/>
    </location>
</feature>
<feature type="compositionally biased region" description="Low complexity" evidence="1">
    <location>
        <begin position="915"/>
        <end position="927"/>
    </location>
</feature>